<dbReference type="InterPro" id="IPR000422">
    <property type="entry name" value="DHBP_synthase_RibB"/>
</dbReference>
<sequence length="207" mass="22403">MSTFASIEEAVDRIRAGEMVLVADDEDRENEGDLTMAAEFVTPEAINFMLRFARGLVCMPSAPEYLERLAIGPMIPAGEEGCDTPFTVSIDHRDSGSGIGAADRALTVKNFLDPASVASDFIRPGHVFPLRAKPEGVLERRGHTEASVDLARLAGLHPVAVICEVLDDEGSPARLPFLEKFAAEHGILLISVEQLAEYREAALTSIR</sequence>
<dbReference type="GO" id="GO:0009231">
    <property type="term" value="P:riboflavin biosynthetic process"/>
    <property type="evidence" value="ECO:0007669"/>
    <property type="project" value="UniProtKB-UniPathway"/>
</dbReference>
<accession>A0A6J6Y9B4</accession>
<keyword evidence="8" id="KW-0456">Lyase</keyword>
<dbReference type="AlphaFoldDB" id="A0A6J6Y9B4"/>
<dbReference type="PANTHER" id="PTHR21327:SF18">
    <property type="entry name" value="3,4-DIHYDROXY-2-BUTANONE 4-PHOSPHATE SYNTHASE"/>
    <property type="match status" value="1"/>
</dbReference>
<dbReference type="Pfam" id="PF00926">
    <property type="entry name" value="DHBP_synthase"/>
    <property type="match status" value="1"/>
</dbReference>
<dbReference type="InterPro" id="IPR017945">
    <property type="entry name" value="DHBP_synth_RibB-like_a/b_dom"/>
</dbReference>
<dbReference type="NCBIfam" id="TIGR00506">
    <property type="entry name" value="ribB"/>
    <property type="match status" value="1"/>
</dbReference>
<comment type="cofactor">
    <cofactor evidence="2">
        <name>Mg(2+)</name>
        <dbReference type="ChEBI" id="CHEBI:18420"/>
    </cofactor>
</comment>
<dbReference type="HAMAP" id="MF_00180">
    <property type="entry name" value="RibB"/>
    <property type="match status" value="1"/>
</dbReference>
<evidence type="ECO:0000256" key="5">
    <source>
        <dbReference type="ARBA" id="ARBA00022723"/>
    </source>
</evidence>
<keyword evidence="4" id="KW-0686">Riboflavin biosynthesis</keyword>
<gene>
    <name evidence="9" type="ORF">UFOPK2996_01212</name>
    <name evidence="10" type="ORF">UFOPK3317_01265</name>
    <name evidence="11" type="ORF">UFOPK4071_00753</name>
</gene>
<dbReference type="UniPathway" id="UPA00275"/>
<dbReference type="EMBL" id="CAFAAH010000183">
    <property type="protein sequence ID" value="CAB4803846.1"/>
    <property type="molecule type" value="Genomic_DNA"/>
</dbReference>
<protein>
    <submittedName>
        <fullName evidence="9">Unannotated protein</fullName>
    </submittedName>
</protein>
<dbReference type="GO" id="GO:0005829">
    <property type="term" value="C:cytosol"/>
    <property type="evidence" value="ECO:0007669"/>
    <property type="project" value="TreeGrafter"/>
</dbReference>
<dbReference type="EMBL" id="CAFBPF010000081">
    <property type="protein sequence ID" value="CAB5011662.1"/>
    <property type="molecule type" value="Genomic_DNA"/>
</dbReference>
<dbReference type="EMBL" id="CAFBLK010000249">
    <property type="protein sequence ID" value="CAB4878022.1"/>
    <property type="molecule type" value="Genomic_DNA"/>
</dbReference>
<evidence type="ECO:0000256" key="3">
    <source>
        <dbReference type="ARBA" id="ARBA00005104"/>
    </source>
</evidence>
<comment type="cofactor">
    <cofactor evidence="1">
        <name>Mn(2+)</name>
        <dbReference type="ChEBI" id="CHEBI:29035"/>
    </cofactor>
</comment>
<dbReference type="GO" id="GO:0008686">
    <property type="term" value="F:3,4-dihydroxy-2-butanone-4-phosphate synthase activity"/>
    <property type="evidence" value="ECO:0007669"/>
    <property type="project" value="InterPro"/>
</dbReference>
<keyword evidence="7" id="KW-0464">Manganese</keyword>
<dbReference type="SUPFAM" id="SSF55821">
    <property type="entry name" value="YrdC/RibB"/>
    <property type="match status" value="1"/>
</dbReference>
<dbReference type="PANTHER" id="PTHR21327">
    <property type="entry name" value="GTP CYCLOHYDROLASE II-RELATED"/>
    <property type="match status" value="1"/>
</dbReference>
<organism evidence="9">
    <name type="scientific">freshwater metagenome</name>
    <dbReference type="NCBI Taxonomy" id="449393"/>
    <lineage>
        <taxon>unclassified sequences</taxon>
        <taxon>metagenomes</taxon>
        <taxon>ecological metagenomes</taxon>
    </lineage>
</organism>
<evidence type="ECO:0000313" key="10">
    <source>
        <dbReference type="EMBL" id="CAB4878022.1"/>
    </source>
</evidence>
<evidence type="ECO:0000256" key="4">
    <source>
        <dbReference type="ARBA" id="ARBA00022619"/>
    </source>
</evidence>
<dbReference type="GO" id="GO:0046872">
    <property type="term" value="F:metal ion binding"/>
    <property type="evidence" value="ECO:0007669"/>
    <property type="project" value="UniProtKB-KW"/>
</dbReference>
<evidence type="ECO:0000313" key="9">
    <source>
        <dbReference type="EMBL" id="CAB4803846.1"/>
    </source>
</evidence>
<dbReference type="FunFam" id="3.90.870.10:FF:000001">
    <property type="entry name" value="Riboflavin biosynthesis protein RibBA"/>
    <property type="match status" value="1"/>
</dbReference>
<keyword evidence="5" id="KW-0479">Metal-binding</keyword>
<comment type="pathway">
    <text evidence="3">Cofactor biosynthesis; riboflavin biosynthesis.</text>
</comment>
<evidence type="ECO:0000256" key="6">
    <source>
        <dbReference type="ARBA" id="ARBA00022842"/>
    </source>
</evidence>
<evidence type="ECO:0000256" key="8">
    <source>
        <dbReference type="ARBA" id="ARBA00023239"/>
    </source>
</evidence>
<evidence type="ECO:0000313" key="11">
    <source>
        <dbReference type="EMBL" id="CAB5011662.1"/>
    </source>
</evidence>
<keyword evidence="6" id="KW-0460">Magnesium</keyword>
<evidence type="ECO:0000256" key="2">
    <source>
        <dbReference type="ARBA" id="ARBA00001946"/>
    </source>
</evidence>
<reference evidence="9" key="1">
    <citation type="submission" date="2020-05" db="EMBL/GenBank/DDBJ databases">
        <authorList>
            <person name="Chiriac C."/>
            <person name="Salcher M."/>
            <person name="Ghai R."/>
            <person name="Kavagutti S V."/>
        </authorList>
    </citation>
    <scope>NUCLEOTIDE SEQUENCE</scope>
</reference>
<name>A0A6J6Y9B4_9ZZZZ</name>
<proteinExistence type="inferred from homology"/>
<dbReference type="Gene3D" id="3.90.870.10">
    <property type="entry name" value="DHBP synthase"/>
    <property type="match status" value="1"/>
</dbReference>
<evidence type="ECO:0000256" key="7">
    <source>
        <dbReference type="ARBA" id="ARBA00023211"/>
    </source>
</evidence>
<evidence type="ECO:0000256" key="1">
    <source>
        <dbReference type="ARBA" id="ARBA00001936"/>
    </source>
</evidence>